<dbReference type="EMBL" id="LT907975">
    <property type="protein sequence ID" value="SOB59033.1"/>
    <property type="molecule type" value="Genomic_DNA"/>
</dbReference>
<evidence type="ECO:0000313" key="2">
    <source>
        <dbReference type="EMBL" id="SOB59033.1"/>
    </source>
</evidence>
<dbReference type="SUPFAM" id="SSF53850">
    <property type="entry name" value="Periplasmic binding protein-like II"/>
    <property type="match status" value="1"/>
</dbReference>
<evidence type="ECO:0000313" key="3">
    <source>
        <dbReference type="Proteomes" id="UP000219215"/>
    </source>
</evidence>
<dbReference type="KEGG" id="pprf:DPRO_2129"/>
<dbReference type="AlphaFoldDB" id="A0A2C8F9B3"/>
<dbReference type="OrthoDB" id="368476at2"/>
<keyword evidence="1" id="KW-0732">Signal</keyword>
<keyword evidence="3" id="KW-1185">Reference proteome</keyword>
<sequence length="235" mass="26736">MFRSVVVVLFVVLVLPVSGNAGALQVNTSIKPPFSTVDETGCIDQLLKELGKRLDQQINLVRLPPERALIVINEGKSDMELPRIAGLEKKYPNLVMVPEKVLDYHFVAFSRTKTKYDSWDDLKGMRVGYIIGWKIFEKNVPPEADVTKLRQPLQLMEMLEQGRIDVALYERAAGQHIIHEKGFTTIETFCTPLADRPMYLYMHNKHADIVPVVASHLRAMKEDGTYSKIFTSQQH</sequence>
<protein>
    <submittedName>
        <fullName evidence="2">Uncharacterized protein</fullName>
    </submittedName>
</protein>
<dbReference type="RefSeq" id="WP_097011969.1">
    <property type="nucleotide sequence ID" value="NZ_LT907975.1"/>
</dbReference>
<feature type="signal peptide" evidence="1">
    <location>
        <begin position="1"/>
        <end position="23"/>
    </location>
</feature>
<dbReference type="PANTHER" id="PTHR35936:SF35">
    <property type="entry name" value="L-CYSTINE-BINDING PROTEIN TCYJ"/>
    <property type="match status" value="1"/>
</dbReference>
<proteinExistence type="predicted"/>
<dbReference type="PANTHER" id="PTHR35936">
    <property type="entry name" value="MEMBRANE-BOUND LYTIC MUREIN TRANSGLYCOSYLASE F"/>
    <property type="match status" value="1"/>
</dbReference>
<dbReference type="Gene3D" id="3.40.190.10">
    <property type="entry name" value="Periplasmic binding protein-like II"/>
    <property type="match status" value="2"/>
</dbReference>
<dbReference type="Proteomes" id="UP000219215">
    <property type="component" value="Chromosome DPRO"/>
</dbReference>
<name>A0A2C8F9B3_9BACT</name>
<reference evidence="3" key="1">
    <citation type="submission" date="2017-09" db="EMBL/GenBank/DDBJ databases">
        <authorList>
            <person name="Regsiter A."/>
            <person name="William W."/>
        </authorList>
    </citation>
    <scope>NUCLEOTIDE SEQUENCE [LARGE SCALE GENOMIC DNA]</scope>
    <source>
        <strain evidence="3">500-1</strain>
    </source>
</reference>
<accession>A0A2C8F9B3</accession>
<organism evidence="2 3">
    <name type="scientific">Pseudodesulfovibrio profundus</name>
    <dbReference type="NCBI Taxonomy" id="57320"/>
    <lineage>
        <taxon>Bacteria</taxon>
        <taxon>Pseudomonadati</taxon>
        <taxon>Thermodesulfobacteriota</taxon>
        <taxon>Desulfovibrionia</taxon>
        <taxon>Desulfovibrionales</taxon>
        <taxon>Desulfovibrionaceae</taxon>
    </lineage>
</organism>
<gene>
    <name evidence="2" type="ORF">DPRO_2129</name>
</gene>
<evidence type="ECO:0000256" key="1">
    <source>
        <dbReference type="SAM" id="SignalP"/>
    </source>
</evidence>
<feature type="chain" id="PRO_5012858331" evidence="1">
    <location>
        <begin position="24"/>
        <end position="235"/>
    </location>
</feature>